<keyword evidence="2" id="KW-1185">Reference proteome</keyword>
<sequence>MCFRVRPHLRRSYRFMIYM</sequence>
<reference evidence="2" key="1">
    <citation type="submission" date="2014-09" db="EMBL/GenBank/DDBJ databases">
        <authorList>
            <person name="Mudge J."/>
            <person name="Ramaraj T."/>
            <person name="Lindquist I.E."/>
            <person name="Bharti A.K."/>
            <person name="Sundararajan A."/>
            <person name="Cameron C.T."/>
            <person name="Woodward J.E."/>
            <person name="May G.D."/>
            <person name="Brubaker C."/>
            <person name="Broadhvest J."/>
            <person name="Wilkins T.A."/>
        </authorList>
    </citation>
    <scope>NUCLEOTIDE SEQUENCE</scope>
    <source>
        <strain evidence="2">cv. AKA8401</strain>
    </source>
</reference>
<protein>
    <submittedName>
        <fullName evidence="1">Uncharacterized protein</fullName>
    </submittedName>
</protein>
<gene>
    <name evidence="1" type="ORF">F383_02533</name>
</gene>
<evidence type="ECO:0000313" key="2">
    <source>
        <dbReference type="Proteomes" id="UP000032142"/>
    </source>
</evidence>
<organism evidence="1 2">
    <name type="scientific">Gossypium arboreum</name>
    <name type="common">Tree cotton</name>
    <name type="synonym">Gossypium nanking</name>
    <dbReference type="NCBI Taxonomy" id="29729"/>
    <lineage>
        <taxon>Eukaryota</taxon>
        <taxon>Viridiplantae</taxon>
        <taxon>Streptophyta</taxon>
        <taxon>Embryophyta</taxon>
        <taxon>Tracheophyta</taxon>
        <taxon>Spermatophyta</taxon>
        <taxon>Magnoliopsida</taxon>
        <taxon>eudicotyledons</taxon>
        <taxon>Gunneridae</taxon>
        <taxon>Pentapetalae</taxon>
        <taxon>rosids</taxon>
        <taxon>malvids</taxon>
        <taxon>Malvales</taxon>
        <taxon>Malvaceae</taxon>
        <taxon>Malvoideae</taxon>
        <taxon>Gossypium</taxon>
    </lineage>
</organism>
<evidence type="ECO:0000313" key="1">
    <source>
        <dbReference type="EMBL" id="KHG19520.1"/>
    </source>
</evidence>
<name>A0A0B0P376_GOSAR</name>
<dbReference type="Proteomes" id="UP000032142">
    <property type="component" value="Unassembled WGS sequence"/>
</dbReference>
<dbReference type="EMBL" id="KN413326">
    <property type="protein sequence ID" value="KHG19520.1"/>
    <property type="molecule type" value="Genomic_DNA"/>
</dbReference>
<proteinExistence type="predicted"/>
<dbReference type="AlphaFoldDB" id="A0A0B0P376"/>
<accession>A0A0B0P376</accession>